<organism evidence="5 6">
    <name type="scientific">Suttonella indologenes</name>
    <dbReference type="NCBI Taxonomy" id="13276"/>
    <lineage>
        <taxon>Bacteria</taxon>
        <taxon>Pseudomonadati</taxon>
        <taxon>Pseudomonadota</taxon>
        <taxon>Gammaproteobacteria</taxon>
        <taxon>Cardiobacteriales</taxon>
        <taxon>Cardiobacteriaceae</taxon>
        <taxon>Suttonella</taxon>
    </lineage>
</organism>
<evidence type="ECO:0000313" key="5">
    <source>
        <dbReference type="EMBL" id="SUO92716.1"/>
    </source>
</evidence>
<dbReference type="AlphaFoldDB" id="A0A380MLQ0"/>
<dbReference type="SUPFAM" id="SSF53850">
    <property type="entry name" value="Periplasmic binding protein-like II"/>
    <property type="match status" value="1"/>
</dbReference>
<dbReference type="Gene3D" id="3.40.190.10">
    <property type="entry name" value="Periplasmic binding protein-like II"/>
    <property type="match status" value="1"/>
</dbReference>
<keyword evidence="6" id="KW-1185">Reference proteome</keyword>
<feature type="domain" description="PBP" evidence="4">
    <location>
        <begin position="22"/>
        <end position="99"/>
    </location>
</feature>
<evidence type="ECO:0000259" key="4">
    <source>
        <dbReference type="Pfam" id="PF12849"/>
    </source>
</evidence>
<evidence type="ECO:0000313" key="6">
    <source>
        <dbReference type="Proteomes" id="UP000254575"/>
    </source>
</evidence>
<accession>A0A380MLQ0</accession>
<feature type="chain" id="PRO_5016763334" evidence="3">
    <location>
        <begin position="23"/>
        <end position="132"/>
    </location>
</feature>
<dbReference type="InterPro" id="IPR050962">
    <property type="entry name" value="Phosphate-bind_PstS"/>
</dbReference>
<dbReference type="PANTHER" id="PTHR42996">
    <property type="entry name" value="PHOSPHATE-BINDING PROTEIN PSTS"/>
    <property type="match status" value="1"/>
</dbReference>
<evidence type="ECO:0000256" key="1">
    <source>
        <dbReference type="ARBA" id="ARBA00008725"/>
    </source>
</evidence>
<evidence type="ECO:0000256" key="2">
    <source>
        <dbReference type="SAM" id="MobiDB-lite"/>
    </source>
</evidence>
<keyword evidence="3" id="KW-0732">Signal</keyword>
<comment type="similarity">
    <text evidence="1">Belongs to the PstS family.</text>
</comment>
<feature type="compositionally biased region" description="Basic and acidic residues" evidence="2">
    <location>
        <begin position="111"/>
        <end position="121"/>
    </location>
</feature>
<dbReference type="InterPro" id="IPR024370">
    <property type="entry name" value="PBP_domain"/>
</dbReference>
<gene>
    <name evidence="5" type="primary">pstS_2</name>
    <name evidence="5" type="ORF">NCTC10717_00701</name>
</gene>
<dbReference type="EMBL" id="UHIA01000003">
    <property type="protein sequence ID" value="SUO92716.1"/>
    <property type="molecule type" value="Genomic_DNA"/>
</dbReference>
<dbReference type="Pfam" id="PF12849">
    <property type="entry name" value="PBP_like_2"/>
    <property type="match status" value="1"/>
</dbReference>
<name>A0A380MLQ0_9GAMM</name>
<feature type="signal peptide" evidence="3">
    <location>
        <begin position="1"/>
        <end position="22"/>
    </location>
</feature>
<evidence type="ECO:0000256" key="3">
    <source>
        <dbReference type="SAM" id="SignalP"/>
    </source>
</evidence>
<feature type="region of interest" description="Disordered" evidence="2">
    <location>
        <begin position="102"/>
        <end position="132"/>
    </location>
</feature>
<sequence>MKIRLSNLLVSTAVALAGSAYAANVTGAGATFPQPIYAAWAEAYKATIGNEVNYQGIGSSGGVKQISAGTVDFGASDEALKPEVLAEKALVQFPTVIGAVSTHQIPQGESPKNHTPTEIKKPPPRRSSIQPI</sequence>
<proteinExistence type="inferred from homology"/>
<dbReference type="OrthoDB" id="9801510at2"/>
<dbReference type="PANTHER" id="PTHR42996:SF1">
    <property type="entry name" value="PHOSPHATE-BINDING PROTEIN PSTS"/>
    <property type="match status" value="1"/>
</dbReference>
<dbReference type="Proteomes" id="UP000254575">
    <property type="component" value="Unassembled WGS sequence"/>
</dbReference>
<protein>
    <submittedName>
        <fullName evidence="5">Phosphate-binding protein pstS</fullName>
    </submittedName>
</protein>
<reference evidence="5 6" key="1">
    <citation type="submission" date="2018-06" db="EMBL/GenBank/DDBJ databases">
        <authorList>
            <consortium name="Pathogen Informatics"/>
            <person name="Doyle S."/>
        </authorList>
    </citation>
    <scope>NUCLEOTIDE SEQUENCE [LARGE SCALE GENOMIC DNA]</scope>
    <source>
        <strain evidence="5 6">NCTC10717</strain>
    </source>
</reference>